<dbReference type="RefSeq" id="WP_341408136.1">
    <property type="nucleotide sequence ID" value="NZ_JBBUKT010000018.1"/>
</dbReference>
<proteinExistence type="predicted"/>
<dbReference type="InterPro" id="IPR013324">
    <property type="entry name" value="RNA_pol_sigma_r3/r4-like"/>
</dbReference>
<reference evidence="2 3" key="1">
    <citation type="submission" date="2024-04" db="EMBL/GenBank/DDBJ databases">
        <title>Luteolibacter sp. isolated from soil.</title>
        <authorList>
            <person name="An J."/>
        </authorList>
    </citation>
    <scope>NUCLEOTIDE SEQUENCE [LARGE SCALE GENOMIC DNA]</scope>
    <source>
        <strain evidence="2 3">Y139</strain>
    </source>
</reference>
<keyword evidence="1" id="KW-0175">Coiled coil</keyword>
<keyword evidence="3" id="KW-1185">Reference proteome</keyword>
<organism evidence="2 3">
    <name type="scientific">Luteolibacter soli</name>
    <dbReference type="NCBI Taxonomy" id="3135280"/>
    <lineage>
        <taxon>Bacteria</taxon>
        <taxon>Pseudomonadati</taxon>
        <taxon>Verrucomicrobiota</taxon>
        <taxon>Verrucomicrobiia</taxon>
        <taxon>Verrucomicrobiales</taxon>
        <taxon>Verrucomicrobiaceae</taxon>
        <taxon>Luteolibacter</taxon>
    </lineage>
</organism>
<dbReference type="Proteomes" id="UP001371305">
    <property type="component" value="Unassembled WGS sequence"/>
</dbReference>
<evidence type="ECO:0000313" key="2">
    <source>
        <dbReference type="EMBL" id="MEK7954367.1"/>
    </source>
</evidence>
<evidence type="ECO:0000313" key="3">
    <source>
        <dbReference type="Proteomes" id="UP001371305"/>
    </source>
</evidence>
<dbReference type="SUPFAM" id="SSF88659">
    <property type="entry name" value="Sigma3 and sigma4 domains of RNA polymerase sigma factors"/>
    <property type="match status" value="1"/>
</dbReference>
<evidence type="ECO:0000256" key="1">
    <source>
        <dbReference type="SAM" id="Coils"/>
    </source>
</evidence>
<sequence length="224" mass="25498">MNFSPKTMISVVNICPCLMHFLRESRSDSDQRFFTELYRSLATRVLKSAPRAESLDGKGESLFHKEVREAILDNFVKLLMSDREGYSEYLDFYEIRFDSAVACMRDSAQRQIRRAHKRLVPIGDPDSGELSSAVEASAGTFDPFSNPEYCRNEYRLRLDAAINQLPPLQRSIMEVIRNGFPIESKDPGAASISKTLQKAEKTIRNQRNKAIESLREALKISSQP</sequence>
<protein>
    <recommendedName>
        <fullName evidence="4">Sigma-70 family RNA polymerase sigma factor</fullName>
    </recommendedName>
</protein>
<name>A0ABU9B5X4_9BACT</name>
<accession>A0ABU9B5X4</accession>
<evidence type="ECO:0008006" key="4">
    <source>
        <dbReference type="Google" id="ProtNLM"/>
    </source>
</evidence>
<dbReference type="InterPro" id="IPR036388">
    <property type="entry name" value="WH-like_DNA-bd_sf"/>
</dbReference>
<feature type="coiled-coil region" evidence="1">
    <location>
        <begin position="189"/>
        <end position="216"/>
    </location>
</feature>
<dbReference type="Gene3D" id="1.10.10.10">
    <property type="entry name" value="Winged helix-like DNA-binding domain superfamily/Winged helix DNA-binding domain"/>
    <property type="match status" value="1"/>
</dbReference>
<comment type="caution">
    <text evidence="2">The sequence shown here is derived from an EMBL/GenBank/DDBJ whole genome shotgun (WGS) entry which is preliminary data.</text>
</comment>
<dbReference type="EMBL" id="JBBUKT010000018">
    <property type="protein sequence ID" value="MEK7954367.1"/>
    <property type="molecule type" value="Genomic_DNA"/>
</dbReference>
<gene>
    <name evidence="2" type="ORF">WKV53_27870</name>
</gene>